<accession>A0A1N7SK60</accession>
<sequence>MILSVAADSAGAQIHASVFHLLAGDHINRCQILLHSFIPPWMRRCGMTHVRASAWVTG</sequence>
<reference evidence="1" key="1">
    <citation type="submission" date="2016-12" db="EMBL/GenBank/DDBJ databases">
        <authorList>
            <person name="Moulin L."/>
        </authorList>
    </citation>
    <scope>NUCLEOTIDE SEQUENCE [LARGE SCALE GENOMIC DNA]</scope>
    <source>
        <strain evidence="1">STM 7183</strain>
    </source>
</reference>
<dbReference type="Proteomes" id="UP000195569">
    <property type="component" value="Unassembled WGS sequence"/>
</dbReference>
<evidence type="ECO:0000313" key="2">
    <source>
        <dbReference type="Proteomes" id="UP000195569"/>
    </source>
</evidence>
<keyword evidence="2" id="KW-1185">Reference proteome</keyword>
<organism evidence="1 2">
    <name type="scientific">Paraburkholderia piptadeniae</name>
    <dbReference type="NCBI Taxonomy" id="1701573"/>
    <lineage>
        <taxon>Bacteria</taxon>
        <taxon>Pseudomonadati</taxon>
        <taxon>Pseudomonadota</taxon>
        <taxon>Betaproteobacteria</taxon>
        <taxon>Burkholderiales</taxon>
        <taxon>Burkholderiaceae</taxon>
        <taxon>Paraburkholderia</taxon>
    </lineage>
</organism>
<evidence type="ECO:0000313" key="1">
    <source>
        <dbReference type="EMBL" id="SIT47787.1"/>
    </source>
</evidence>
<dbReference type="AlphaFoldDB" id="A0A1N7SK60"/>
<protein>
    <submittedName>
        <fullName evidence="1">Uncharacterized protein</fullName>
    </submittedName>
</protein>
<comment type="caution">
    <text evidence="1">The sequence shown here is derived from an EMBL/GenBank/DDBJ whole genome shotgun (WGS) entry which is preliminary data.</text>
</comment>
<dbReference type="EMBL" id="CYGY02000060">
    <property type="protein sequence ID" value="SIT47787.1"/>
    <property type="molecule type" value="Genomic_DNA"/>
</dbReference>
<gene>
    <name evidence="1" type="ORF">BN2476_600010</name>
</gene>
<proteinExistence type="predicted"/>
<name>A0A1N7SK60_9BURK</name>